<feature type="transmembrane region" description="Helical" evidence="2">
    <location>
        <begin position="102"/>
        <end position="122"/>
    </location>
</feature>
<evidence type="ECO:0000256" key="2">
    <source>
        <dbReference type="SAM" id="Phobius"/>
    </source>
</evidence>
<evidence type="ECO:0000313" key="3">
    <source>
        <dbReference type="EMBL" id="EEH52473.1"/>
    </source>
</evidence>
<feature type="compositionally biased region" description="Basic residues" evidence="1">
    <location>
        <begin position="1"/>
        <end position="10"/>
    </location>
</feature>
<keyword evidence="2" id="KW-1133">Transmembrane helix</keyword>
<organism evidence="4">
    <name type="scientific">Micromonas pusilla (strain CCMP1545)</name>
    <name type="common">Picoplanktonic green alga</name>
    <dbReference type="NCBI Taxonomy" id="564608"/>
    <lineage>
        <taxon>Eukaryota</taxon>
        <taxon>Viridiplantae</taxon>
        <taxon>Chlorophyta</taxon>
        <taxon>Mamiellophyceae</taxon>
        <taxon>Mamiellales</taxon>
        <taxon>Mamiellaceae</taxon>
        <taxon>Micromonas</taxon>
    </lineage>
</organism>
<dbReference type="AlphaFoldDB" id="C1N6H1"/>
<feature type="region of interest" description="Disordered" evidence="1">
    <location>
        <begin position="1"/>
        <end position="53"/>
    </location>
</feature>
<keyword evidence="4" id="KW-1185">Reference proteome</keyword>
<evidence type="ECO:0000256" key="1">
    <source>
        <dbReference type="SAM" id="MobiDB-lite"/>
    </source>
</evidence>
<protein>
    <submittedName>
        <fullName evidence="3">Predicted protein</fullName>
    </submittedName>
</protein>
<gene>
    <name evidence="3" type="ORF">MICPUCDRAFT_53285</name>
</gene>
<dbReference type="GeneID" id="9688777"/>
<dbReference type="KEGG" id="mpp:MICPUCDRAFT_53285"/>
<dbReference type="Proteomes" id="UP000001876">
    <property type="component" value="Unassembled WGS sequence"/>
</dbReference>
<reference evidence="3 4" key="1">
    <citation type="journal article" date="2009" name="Science">
        <title>Green evolution and dynamic adaptations revealed by genomes of the marine picoeukaryotes Micromonas.</title>
        <authorList>
            <person name="Worden A.Z."/>
            <person name="Lee J.H."/>
            <person name="Mock T."/>
            <person name="Rouze P."/>
            <person name="Simmons M.P."/>
            <person name="Aerts A.L."/>
            <person name="Allen A.E."/>
            <person name="Cuvelier M.L."/>
            <person name="Derelle E."/>
            <person name="Everett M.V."/>
            <person name="Foulon E."/>
            <person name="Grimwood J."/>
            <person name="Gundlach H."/>
            <person name="Henrissat B."/>
            <person name="Napoli C."/>
            <person name="McDonald S.M."/>
            <person name="Parker M.S."/>
            <person name="Rombauts S."/>
            <person name="Salamov A."/>
            <person name="Von Dassow P."/>
            <person name="Badger J.H."/>
            <person name="Coutinho P.M."/>
            <person name="Demir E."/>
            <person name="Dubchak I."/>
            <person name="Gentemann C."/>
            <person name="Eikrem W."/>
            <person name="Gready J.E."/>
            <person name="John U."/>
            <person name="Lanier W."/>
            <person name="Lindquist E.A."/>
            <person name="Lucas S."/>
            <person name="Mayer K.F."/>
            <person name="Moreau H."/>
            <person name="Not F."/>
            <person name="Otillar R."/>
            <person name="Panaud O."/>
            <person name="Pangilinan J."/>
            <person name="Paulsen I."/>
            <person name="Piegu B."/>
            <person name="Poliakov A."/>
            <person name="Robbens S."/>
            <person name="Schmutz J."/>
            <person name="Toulza E."/>
            <person name="Wyss T."/>
            <person name="Zelensky A."/>
            <person name="Zhou K."/>
            <person name="Armbrust E.V."/>
            <person name="Bhattacharya D."/>
            <person name="Goodenough U.W."/>
            <person name="Van de Peer Y."/>
            <person name="Grigoriev I.V."/>
        </authorList>
    </citation>
    <scope>NUCLEOTIDE SEQUENCE [LARGE SCALE GENOMIC DNA]</scope>
    <source>
        <strain evidence="3 4">CCMP1545</strain>
    </source>
</reference>
<name>C1N6H1_MICPC</name>
<dbReference type="EMBL" id="GG663748">
    <property type="protein sequence ID" value="EEH52473.1"/>
    <property type="molecule type" value="Genomic_DNA"/>
</dbReference>
<feature type="compositionally biased region" description="Low complexity" evidence="1">
    <location>
        <begin position="36"/>
        <end position="47"/>
    </location>
</feature>
<sequence>MKDSRRRATRGRISLAASRASPRDDDGGPSPPPSPSSSSFADDLASATGDVPDDVEAATATRDANARSEALLAARAVDASRELPPDTIAPMPEWLYDRRLDIVPAVFGRLNPFSGVLVYYTGAVLGECGGAPLVALQWIAFVFAPALAATASLRYFWRERRIRRRRERAAAKGASPPPPEYPWARSCRPAWLDIHLGYALLLPAGAAGGEGASWWLLLAPAFMAIRFVGGLRRVHIYTGPRTTASAW</sequence>
<feature type="transmembrane region" description="Helical" evidence="2">
    <location>
        <begin position="134"/>
        <end position="157"/>
    </location>
</feature>
<keyword evidence="2" id="KW-0812">Transmembrane</keyword>
<proteinExistence type="predicted"/>
<evidence type="ECO:0000313" key="4">
    <source>
        <dbReference type="Proteomes" id="UP000001876"/>
    </source>
</evidence>
<dbReference type="OrthoDB" id="497760at2759"/>
<accession>C1N6H1</accession>
<feature type="transmembrane region" description="Helical" evidence="2">
    <location>
        <begin position="190"/>
        <end position="208"/>
    </location>
</feature>
<dbReference type="RefSeq" id="XP_003063337.1">
    <property type="nucleotide sequence ID" value="XM_003063291.1"/>
</dbReference>
<keyword evidence="2" id="KW-0472">Membrane</keyword>